<name>A0A8S9PGP2_BRACR</name>
<dbReference type="AlphaFoldDB" id="A0A8S9PGP2"/>
<evidence type="ECO:0000313" key="1">
    <source>
        <dbReference type="EMBL" id="KAF3514609.1"/>
    </source>
</evidence>
<gene>
    <name evidence="1" type="ORF">F2Q69_00009854</name>
</gene>
<reference evidence="1" key="1">
    <citation type="submission" date="2019-12" db="EMBL/GenBank/DDBJ databases">
        <title>Genome sequencing and annotation of Brassica cretica.</title>
        <authorList>
            <person name="Studholme D.J."/>
            <person name="Sarris P."/>
        </authorList>
    </citation>
    <scope>NUCLEOTIDE SEQUENCE</scope>
    <source>
        <strain evidence="1">PFS-109/04</strain>
        <tissue evidence="1">Leaf</tissue>
    </source>
</reference>
<organism evidence="1 2">
    <name type="scientific">Brassica cretica</name>
    <name type="common">Mustard</name>
    <dbReference type="NCBI Taxonomy" id="69181"/>
    <lineage>
        <taxon>Eukaryota</taxon>
        <taxon>Viridiplantae</taxon>
        <taxon>Streptophyta</taxon>
        <taxon>Embryophyta</taxon>
        <taxon>Tracheophyta</taxon>
        <taxon>Spermatophyta</taxon>
        <taxon>Magnoliopsida</taxon>
        <taxon>eudicotyledons</taxon>
        <taxon>Gunneridae</taxon>
        <taxon>Pentapetalae</taxon>
        <taxon>rosids</taxon>
        <taxon>malvids</taxon>
        <taxon>Brassicales</taxon>
        <taxon>Brassicaceae</taxon>
        <taxon>Brassiceae</taxon>
        <taxon>Brassica</taxon>
    </lineage>
</organism>
<accession>A0A8S9PGP2</accession>
<evidence type="ECO:0000313" key="2">
    <source>
        <dbReference type="Proteomes" id="UP000712600"/>
    </source>
</evidence>
<comment type="caution">
    <text evidence="1">The sequence shown here is derived from an EMBL/GenBank/DDBJ whole genome shotgun (WGS) entry which is preliminary data.</text>
</comment>
<dbReference type="EMBL" id="QGKX02001521">
    <property type="protein sequence ID" value="KAF3514609.1"/>
    <property type="molecule type" value="Genomic_DNA"/>
</dbReference>
<sequence>MHDESMQKVWSRAYEAVEGSGDSVSIHSLRLPLLSPSKAITRALKQRREPHGFTVQSKAQPRHLFSSRIESLRDQELLPQILELLQGYAVALKRLSFTRPGLLDIFASGMGSIFARQLKEEPYSGTPESMELVEADNVEKMMNDEKLVEIAVKVVWQGLSAAVSSLAEFAITSADEH</sequence>
<proteinExistence type="predicted"/>
<dbReference type="Proteomes" id="UP000712600">
    <property type="component" value="Unassembled WGS sequence"/>
</dbReference>
<protein>
    <submittedName>
        <fullName evidence="1">Uncharacterized protein</fullName>
    </submittedName>
</protein>